<dbReference type="GO" id="GO:0008903">
    <property type="term" value="F:hydroxypyruvate isomerase activity"/>
    <property type="evidence" value="ECO:0007669"/>
    <property type="project" value="TreeGrafter"/>
</dbReference>
<dbReference type="AlphaFoldDB" id="A0A023X3M0"/>
<evidence type="ECO:0000256" key="2">
    <source>
        <dbReference type="PIRNR" id="PIRNR006241"/>
    </source>
</evidence>
<evidence type="ECO:0000259" key="4">
    <source>
        <dbReference type="Pfam" id="PF01261"/>
    </source>
</evidence>
<feature type="domain" description="Xylose isomerase-like TIM barrel" evidence="4">
    <location>
        <begin position="21"/>
        <end position="253"/>
    </location>
</feature>
<reference evidence="6" key="2">
    <citation type="submission" date="2023-11" db="EMBL/GenBank/DDBJ databases">
        <title>MicrobeMod: A computational toolkit for identifying prokaryotic methylation and restriction-modification with nanopore sequencing.</title>
        <authorList>
            <person name="Crits-Christoph A."/>
            <person name="Kang S.C."/>
            <person name="Lee H."/>
            <person name="Ostrov N."/>
        </authorList>
    </citation>
    <scope>NUCLEOTIDE SEQUENCE</scope>
    <source>
        <strain evidence="6">ATCC 51242</strain>
    </source>
</reference>
<dbReference type="Pfam" id="PF01261">
    <property type="entry name" value="AP_endonuc_2"/>
    <property type="match status" value="1"/>
</dbReference>
<evidence type="ECO:0000313" key="6">
    <source>
        <dbReference type="EMBL" id="MDX5894002.1"/>
    </source>
</evidence>
<dbReference type="EMBL" id="CP007514">
    <property type="protein sequence ID" value="AHY46595.1"/>
    <property type="molecule type" value="Genomic_DNA"/>
</dbReference>
<dbReference type="HOGENOM" id="CLU_050006_1_2_11"/>
<feature type="active site" description="Proton donor/acceptor" evidence="3">
    <location>
        <position position="238"/>
    </location>
</feature>
<comment type="similarity">
    <text evidence="2">Belongs to the hyi family.</text>
</comment>
<evidence type="ECO:0000313" key="7">
    <source>
        <dbReference type="Proteomes" id="UP000025229"/>
    </source>
</evidence>
<dbReference type="PATRIC" id="fig|42256.3.peg.1329"/>
<protein>
    <submittedName>
        <fullName evidence="5">Hydroxypyruvate isomerase</fullName>
    </submittedName>
    <submittedName>
        <fullName evidence="6">TIM barrel protein</fullName>
    </submittedName>
</protein>
<dbReference type="InterPro" id="IPR036237">
    <property type="entry name" value="Xyl_isomerase-like_sf"/>
</dbReference>
<keyword evidence="7" id="KW-1185">Reference proteome</keyword>
<dbReference type="InterPro" id="IPR013022">
    <property type="entry name" value="Xyl_isomerase-like_TIM-brl"/>
</dbReference>
<dbReference type="STRING" id="42256.RradSPS_1312"/>
<organism evidence="5 7">
    <name type="scientific">Rubrobacter radiotolerans</name>
    <name type="common">Arthrobacter radiotolerans</name>
    <dbReference type="NCBI Taxonomy" id="42256"/>
    <lineage>
        <taxon>Bacteria</taxon>
        <taxon>Bacillati</taxon>
        <taxon>Actinomycetota</taxon>
        <taxon>Rubrobacteria</taxon>
        <taxon>Rubrobacterales</taxon>
        <taxon>Rubrobacteraceae</taxon>
        <taxon>Rubrobacter</taxon>
    </lineage>
</organism>
<keyword evidence="5" id="KW-0670">Pyruvate</keyword>
<dbReference type="Gene3D" id="3.20.20.150">
    <property type="entry name" value="Divalent-metal-dependent TIM barrel enzymes"/>
    <property type="match status" value="1"/>
</dbReference>
<dbReference type="PANTHER" id="PTHR43489:SF6">
    <property type="entry name" value="HYDROXYPYRUVATE ISOMERASE-RELATED"/>
    <property type="match status" value="1"/>
</dbReference>
<dbReference type="Proteomes" id="UP001281130">
    <property type="component" value="Unassembled WGS sequence"/>
</dbReference>
<dbReference type="GO" id="GO:0046487">
    <property type="term" value="P:glyoxylate metabolic process"/>
    <property type="evidence" value="ECO:0007669"/>
    <property type="project" value="TreeGrafter"/>
</dbReference>
<evidence type="ECO:0000313" key="5">
    <source>
        <dbReference type="EMBL" id="AHY46595.1"/>
    </source>
</evidence>
<dbReference type="InterPro" id="IPR026040">
    <property type="entry name" value="HyI-like"/>
</dbReference>
<dbReference type="RefSeq" id="WP_038681523.1">
    <property type="nucleotide sequence ID" value="NZ_CP007514.1"/>
</dbReference>
<feature type="active site" description="Proton donor/acceptor" evidence="3">
    <location>
        <position position="141"/>
    </location>
</feature>
<proteinExistence type="inferred from homology"/>
<evidence type="ECO:0000256" key="3">
    <source>
        <dbReference type="PIRSR" id="PIRSR006241-50"/>
    </source>
</evidence>
<sequence>MRFNVNVSILFKEWSFTERFGAAREAGFGAVEFWWPSGEDLGEVERAAKDAGVEVALFNFDAGDMPAGDRGLAGDPERYEEFRANVPVALGLAERLGCRRLNALVGHEREGRREEQLELARENVRFAAEEAAKRGIEVTVEAVNTFENGPFLLHTTEQALEFVRSVGRENVKYQYDVYHMQRMEGNLVANLREYVGSIGHVQVADSPGRNEPGTGEIHYAYVLRELEALGYEGYVGLEYNPTDGDTLRSFGWLPEPSREGKADVADLRL</sequence>
<dbReference type="PIRSF" id="PIRSF006241">
    <property type="entry name" value="HyI"/>
    <property type="match status" value="1"/>
</dbReference>
<dbReference type="EMBL" id="JAWXXX010000001">
    <property type="protein sequence ID" value="MDX5894002.1"/>
    <property type="molecule type" value="Genomic_DNA"/>
</dbReference>
<dbReference type="InterPro" id="IPR050417">
    <property type="entry name" value="Sugar_Epim/Isomerase"/>
</dbReference>
<keyword evidence="1 2" id="KW-0413">Isomerase</keyword>
<accession>A0A023X3M0</accession>
<gene>
    <name evidence="5" type="ORF">RradSPS_1312</name>
    <name evidence="6" type="ORF">SIL72_08175</name>
</gene>
<reference evidence="5 7" key="1">
    <citation type="submission" date="2014-03" db="EMBL/GenBank/DDBJ databases">
        <title>Complete genome sequence of the Radio-Resistant Rubrobacter radiotolerans RSPS-4.</title>
        <authorList>
            <person name="Egas C.C."/>
            <person name="Barroso C.C."/>
            <person name="Froufe H.J.C."/>
            <person name="Pacheco J.J."/>
            <person name="Albuquerque L.L."/>
            <person name="da Costa M.M.S."/>
        </authorList>
    </citation>
    <scope>NUCLEOTIDE SEQUENCE [LARGE SCALE GENOMIC DNA]</scope>
    <source>
        <strain evidence="5 7">RSPS-4</strain>
    </source>
</reference>
<evidence type="ECO:0000256" key="1">
    <source>
        <dbReference type="ARBA" id="ARBA00023235"/>
    </source>
</evidence>
<dbReference type="eggNOG" id="COG3622">
    <property type="taxonomic scope" value="Bacteria"/>
</dbReference>
<dbReference type="KEGG" id="rrd:RradSPS_1312"/>
<name>A0A023X3M0_RUBRA</name>
<dbReference type="PANTHER" id="PTHR43489">
    <property type="entry name" value="ISOMERASE"/>
    <property type="match status" value="1"/>
</dbReference>
<dbReference type="OrthoDB" id="9786584at2"/>
<dbReference type="SUPFAM" id="SSF51658">
    <property type="entry name" value="Xylose isomerase-like"/>
    <property type="match status" value="1"/>
</dbReference>
<dbReference type="Proteomes" id="UP000025229">
    <property type="component" value="Chromosome"/>
</dbReference>